<gene>
    <name evidence="7" type="primary">gabD</name>
    <name evidence="7" type="ORF">HMPREF9319_0786</name>
</gene>
<sequence>MEFSNDKGGKGTMAYKTTYPYTNEILATFDNATDEALEEALANGHALYKKWRAEGGLAERKAQLRKIAELLRRDVDKYAEVMTKDMGKLFVEAKGEVDLCAEIADYYADKAEEFLKPRPLENINGDAYYIKQATGVLVAVEPWNFPFYQIMRVFAPNFMIGNPMILKHASICPASAQAFDDLVLEAGAPIGAFKNLFLSYDQVSKAIADPRVVGVCLTGSERGGASIAAEAGANLKKSSMELGGNDAFIILEDADFDLLDKTIFFARLYNAGQVCTSSKRFVVVGQENYDKFVDMVVKHFKSAKWGDPMDQATTLAPLSSAAAKEEVLGQIKLAKQNGATVVYGDEPIDHPGNFVMPTVLTNITKENPIYNQEIFGPVASIYKVDTEEEAIALANDSSYGLGGTVFSENLNHAKEVAAKIETGMSFINSGWTSHPEIPFGGIKNSGYGRELSELGFDAFVNEHLVFVPND</sequence>
<protein>
    <submittedName>
        <fullName evidence="7">Aldehyde dehydrogenase (NAD) family protein</fullName>
        <ecNumber evidence="7">1.2.1.-</ecNumber>
    </submittedName>
</protein>
<name>E0PD63_STREI</name>
<dbReference type="CDD" id="cd07100">
    <property type="entry name" value="ALDH_SSADH1_GabD1"/>
    <property type="match status" value="1"/>
</dbReference>
<keyword evidence="8" id="KW-1185">Reference proteome</keyword>
<dbReference type="Gene3D" id="3.40.309.10">
    <property type="entry name" value="Aldehyde Dehydrogenase, Chain A, domain 2"/>
    <property type="match status" value="1"/>
</dbReference>
<accession>E0PD63</accession>
<evidence type="ECO:0000259" key="6">
    <source>
        <dbReference type="Pfam" id="PF00171"/>
    </source>
</evidence>
<feature type="active site" evidence="4">
    <location>
        <position position="241"/>
    </location>
</feature>
<dbReference type="FunFam" id="3.40.605.10:FF:000012">
    <property type="entry name" value="NAD-dependent succinate-semialdehyde dehydrogenase"/>
    <property type="match status" value="1"/>
</dbReference>
<comment type="similarity">
    <text evidence="1 5">Belongs to the aldehyde dehydrogenase family.</text>
</comment>
<evidence type="ECO:0000256" key="3">
    <source>
        <dbReference type="ARBA" id="ARBA00023002"/>
    </source>
</evidence>
<dbReference type="InterPro" id="IPR016162">
    <property type="entry name" value="Ald_DH_N"/>
</dbReference>
<keyword evidence="3 5" id="KW-0560">Oxidoreductase</keyword>
<dbReference type="Pfam" id="PF00171">
    <property type="entry name" value="Aldedh"/>
    <property type="match status" value="1"/>
</dbReference>
<organism evidence="7 8">
    <name type="scientific">Streptococcus equinus ATCC 700338</name>
    <dbReference type="NCBI Taxonomy" id="864569"/>
    <lineage>
        <taxon>Bacteria</taxon>
        <taxon>Bacillati</taxon>
        <taxon>Bacillota</taxon>
        <taxon>Bacilli</taxon>
        <taxon>Lactobacillales</taxon>
        <taxon>Streptococcaceae</taxon>
        <taxon>Streptococcus</taxon>
    </lineage>
</organism>
<evidence type="ECO:0000313" key="8">
    <source>
        <dbReference type="Proteomes" id="UP000004290"/>
    </source>
</evidence>
<comment type="caution">
    <text evidence="7">The sequence shown here is derived from an EMBL/GenBank/DDBJ whole genome shotgun (WGS) entry which is preliminary data.</text>
</comment>
<dbReference type="InterPro" id="IPR044148">
    <property type="entry name" value="ALDH_GabD1-like"/>
</dbReference>
<dbReference type="InterPro" id="IPR047110">
    <property type="entry name" value="GABD/Sad-like"/>
</dbReference>
<dbReference type="InterPro" id="IPR029510">
    <property type="entry name" value="Ald_DH_CS_GLU"/>
</dbReference>
<dbReference type="EC" id="1.2.1.-" evidence="7"/>
<evidence type="ECO:0000256" key="4">
    <source>
        <dbReference type="PROSITE-ProRule" id="PRU10007"/>
    </source>
</evidence>
<dbReference type="InterPro" id="IPR016161">
    <property type="entry name" value="Ald_DH/histidinol_DH"/>
</dbReference>
<dbReference type="Gene3D" id="3.40.605.10">
    <property type="entry name" value="Aldehyde Dehydrogenase, Chain A, domain 1"/>
    <property type="match status" value="1"/>
</dbReference>
<dbReference type="PANTHER" id="PTHR43217">
    <property type="entry name" value="SUCCINATE SEMIALDEHYDE DEHYDROGENASE [NAD(P)+] SAD"/>
    <property type="match status" value="1"/>
</dbReference>
<proteinExistence type="inferred from homology"/>
<dbReference type="FunFam" id="3.40.309.10:FF:000009">
    <property type="entry name" value="Aldehyde dehydrogenase A"/>
    <property type="match status" value="1"/>
</dbReference>
<evidence type="ECO:0000313" key="7">
    <source>
        <dbReference type="EMBL" id="EFM27648.1"/>
    </source>
</evidence>
<reference evidence="7 8" key="1">
    <citation type="submission" date="2010-07" db="EMBL/GenBank/DDBJ databases">
        <authorList>
            <person name="Muzny D."/>
            <person name="Qin X."/>
            <person name="Deng J."/>
            <person name="Jiang H."/>
            <person name="Liu Y."/>
            <person name="Qu J."/>
            <person name="Song X.-Z."/>
            <person name="Zhang L."/>
            <person name="Thornton R."/>
            <person name="Coyle M."/>
            <person name="Francisco L."/>
            <person name="Jackson L."/>
            <person name="Javaid M."/>
            <person name="Korchina V."/>
            <person name="Kovar C."/>
            <person name="Mata R."/>
            <person name="Mathew T."/>
            <person name="Ngo R."/>
            <person name="Nguyen L."/>
            <person name="Nguyen N."/>
            <person name="Okwuonu G."/>
            <person name="Ongeri F."/>
            <person name="Pham C."/>
            <person name="Simmons D."/>
            <person name="Wilczek-Boney K."/>
            <person name="Hale W."/>
            <person name="Jakkamsetti A."/>
            <person name="Pham P."/>
            <person name="Ruth R."/>
            <person name="San Lucas F."/>
            <person name="Warren J."/>
            <person name="Zhang J."/>
            <person name="Zhao Z."/>
            <person name="Zhou C."/>
            <person name="Zhu D."/>
            <person name="Lee S."/>
            <person name="Bess C."/>
            <person name="Blankenburg K."/>
            <person name="Forbes L."/>
            <person name="Fu Q."/>
            <person name="Gubbala S."/>
            <person name="Hirani K."/>
            <person name="Jayaseelan J.C."/>
            <person name="Lara F."/>
            <person name="Munidasa M."/>
            <person name="Palculict T."/>
            <person name="Patil S."/>
            <person name="Pu L.-L."/>
            <person name="Saada N."/>
            <person name="Tang L."/>
            <person name="Weissenberger G."/>
            <person name="Zhu Y."/>
            <person name="Hemphill L."/>
            <person name="Shang Y."/>
            <person name="Youmans B."/>
            <person name="Ayvaz T."/>
            <person name="Ross M."/>
            <person name="Santibanez J."/>
            <person name="Aqrawi P."/>
            <person name="Gross S."/>
            <person name="Joshi V."/>
            <person name="Fowler G."/>
            <person name="Nazareth L."/>
            <person name="Reid J."/>
            <person name="Worley K."/>
            <person name="Petrosino J."/>
            <person name="Highlander S."/>
            <person name="Gibbs R."/>
        </authorList>
    </citation>
    <scope>NUCLEOTIDE SEQUENCE [LARGE SCALE GENOMIC DNA]</scope>
    <source>
        <strain evidence="7 8">ATCC 700338</strain>
    </source>
</reference>
<dbReference type="SUPFAM" id="SSF53720">
    <property type="entry name" value="ALDH-like"/>
    <property type="match status" value="1"/>
</dbReference>
<dbReference type="Proteomes" id="UP000004290">
    <property type="component" value="Unassembled WGS sequence"/>
</dbReference>
<dbReference type="PROSITE" id="PS00687">
    <property type="entry name" value="ALDEHYDE_DEHYDR_GLU"/>
    <property type="match status" value="1"/>
</dbReference>
<keyword evidence="2" id="KW-0521">NADP</keyword>
<evidence type="ECO:0000256" key="2">
    <source>
        <dbReference type="ARBA" id="ARBA00022857"/>
    </source>
</evidence>
<feature type="domain" description="Aldehyde dehydrogenase" evidence="6">
    <location>
        <begin position="15"/>
        <end position="461"/>
    </location>
</feature>
<dbReference type="HOGENOM" id="CLU_005391_1_0_9"/>
<dbReference type="PANTHER" id="PTHR43217:SF2">
    <property type="entry name" value="SUCCINATE-SEMIALDEHYDE DEHYDROGENASE [NADP(+)]"/>
    <property type="match status" value="1"/>
</dbReference>
<dbReference type="GO" id="GO:0004777">
    <property type="term" value="F:succinate-semialdehyde dehydrogenase (NAD+) activity"/>
    <property type="evidence" value="ECO:0007669"/>
    <property type="project" value="TreeGrafter"/>
</dbReference>
<dbReference type="AlphaFoldDB" id="E0PD63"/>
<dbReference type="EMBL" id="AEEL01000013">
    <property type="protein sequence ID" value="EFM27648.1"/>
    <property type="molecule type" value="Genomic_DNA"/>
</dbReference>
<dbReference type="InterPro" id="IPR016163">
    <property type="entry name" value="Ald_DH_C"/>
</dbReference>
<dbReference type="GO" id="GO:0004030">
    <property type="term" value="F:aldehyde dehydrogenase [NAD(P)+] activity"/>
    <property type="evidence" value="ECO:0007669"/>
    <property type="project" value="InterPro"/>
</dbReference>
<dbReference type="InterPro" id="IPR015590">
    <property type="entry name" value="Aldehyde_DH_dom"/>
</dbReference>
<evidence type="ECO:0000256" key="5">
    <source>
        <dbReference type="RuleBase" id="RU003345"/>
    </source>
</evidence>
<evidence type="ECO:0000256" key="1">
    <source>
        <dbReference type="ARBA" id="ARBA00009986"/>
    </source>
</evidence>